<sequence>MSRDPVARDPGLQPERTALAWQRTALSTSMVALVVAFACLRSGFLIGTLVAGAVAVGGGVMLFTGRGRRGAWTPLVRITALIIATAVIGGVLALLILF</sequence>
<keyword evidence="4 5" id="KW-0472">Membrane</keyword>
<comment type="caution">
    <text evidence="7">The sequence shown here is derived from an EMBL/GenBank/DDBJ whole genome shotgun (WGS) entry which is preliminary data.</text>
</comment>
<feature type="transmembrane region" description="Helical" evidence="5">
    <location>
        <begin position="44"/>
        <end position="63"/>
    </location>
</feature>
<dbReference type="AlphaFoldDB" id="A0AA42BTN1"/>
<evidence type="ECO:0000313" key="7">
    <source>
        <dbReference type="EMBL" id="MCS5726590.1"/>
    </source>
</evidence>
<evidence type="ECO:0000256" key="1">
    <source>
        <dbReference type="ARBA" id="ARBA00004127"/>
    </source>
</evidence>
<gene>
    <name evidence="7" type="ORF">N1028_11865</name>
</gene>
<evidence type="ECO:0000256" key="3">
    <source>
        <dbReference type="ARBA" id="ARBA00022989"/>
    </source>
</evidence>
<dbReference type="EMBL" id="JANLCK010000006">
    <property type="protein sequence ID" value="MCS5726590.1"/>
    <property type="molecule type" value="Genomic_DNA"/>
</dbReference>
<reference evidence="7" key="1">
    <citation type="submission" date="2022-08" db="EMBL/GenBank/DDBJ databases">
        <authorList>
            <person name="Deng Y."/>
            <person name="Han X.-F."/>
            <person name="Zhang Y.-Q."/>
        </authorList>
    </citation>
    <scope>NUCLEOTIDE SEQUENCE</scope>
    <source>
        <strain evidence="7">CPCC 203407</strain>
    </source>
</reference>
<accession>A0AA42BTN1</accession>
<keyword evidence="8" id="KW-1185">Reference proteome</keyword>
<keyword evidence="3 5" id="KW-1133">Transmembrane helix</keyword>
<dbReference type="Pfam" id="PF02656">
    <property type="entry name" value="DUF202"/>
    <property type="match status" value="1"/>
</dbReference>
<dbReference type="RefSeq" id="WP_259529158.1">
    <property type="nucleotide sequence ID" value="NZ_JANLCK010000006.1"/>
</dbReference>
<name>A0AA42BTN1_9MICO</name>
<organism evidence="7 8">
    <name type="scientific">Herbiconiux oxytropis</name>
    <dbReference type="NCBI Taxonomy" id="2970915"/>
    <lineage>
        <taxon>Bacteria</taxon>
        <taxon>Bacillati</taxon>
        <taxon>Actinomycetota</taxon>
        <taxon>Actinomycetes</taxon>
        <taxon>Micrococcales</taxon>
        <taxon>Microbacteriaceae</taxon>
        <taxon>Herbiconiux</taxon>
    </lineage>
</organism>
<evidence type="ECO:0000259" key="6">
    <source>
        <dbReference type="Pfam" id="PF02656"/>
    </source>
</evidence>
<proteinExistence type="predicted"/>
<feature type="domain" description="DUF202" evidence="6">
    <location>
        <begin position="9"/>
        <end position="67"/>
    </location>
</feature>
<evidence type="ECO:0000313" key="8">
    <source>
        <dbReference type="Proteomes" id="UP001165587"/>
    </source>
</evidence>
<dbReference type="GO" id="GO:0012505">
    <property type="term" value="C:endomembrane system"/>
    <property type="evidence" value="ECO:0007669"/>
    <property type="project" value="UniProtKB-SubCell"/>
</dbReference>
<evidence type="ECO:0000256" key="4">
    <source>
        <dbReference type="ARBA" id="ARBA00023136"/>
    </source>
</evidence>
<dbReference type="Proteomes" id="UP001165587">
    <property type="component" value="Unassembled WGS sequence"/>
</dbReference>
<comment type="subcellular location">
    <subcellularLocation>
        <location evidence="1">Endomembrane system</location>
        <topology evidence="1">Multi-pass membrane protein</topology>
    </subcellularLocation>
</comment>
<evidence type="ECO:0000256" key="5">
    <source>
        <dbReference type="SAM" id="Phobius"/>
    </source>
</evidence>
<feature type="transmembrane region" description="Helical" evidence="5">
    <location>
        <begin position="75"/>
        <end position="97"/>
    </location>
</feature>
<protein>
    <submittedName>
        <fullName evidence="7">DUF202 domain-containing protein</fullName>
    </submittedName>
</protein>
<dbReference type="InterPro" id="IPR003807">
    <property type="entry name" value="DUF202"/>
</dbReference>
<evidence type="ECO:0000256" key="2">
    <source>
        <dbReference type="ARBA" id="ARBA00022692"/>
    </source>
</evidence>
<keyword evidence="2 5" id="KW-0812">Transmembrane</keyword>